<keyword evidence="1" id="KW-1133">Transmembrane helix</keyword>
<protein>
    <recommendedName>
        <fullName evidence="4">Type II secretion system protein GspF domain-containing protein</fullName>
    </recommendedName>
</protein>
<evidence type="ECO:0000256" key="1">
    <source>
        <dbReference type="SAM" id="Phobius"/>
    </source>
</evidence>
<dbReference type="AlphaFoldDB" id="A0A099I9K1"/>
<organism evidence="2 3">
    <name type="scientific">Clostridium innocuum</name>
    <dbReference type="NCBI Taxonomy" id="1522"/>
    <lineage>
        <taxon>Bacteria</taxon>
        <taxon>Bacillati</taxon>
        <taxon>Bacillota</taxon>
        <taxon>Clostridia</taxon>
        <taxon>Eubacteriales</taxon>
        <taxon>Clostridiaceae</taxon>
        <taxon>Clostridium</taxon>
    </lineage>
</organism>
<gene>
    <name evidence="2" type="ORF">CIAN88_09180</name>
</gene>
<evidence type="ECO:0000313" key="3">
    <source>
        <dbReference type="Proteomes" id="UP000030008"/>
    </source>
</evidence>
<sequence length="230" mass="27254">MNQVMQWMTHDTTRYGYLLEHKEEWRYSLIRFAFMLFMGLIGVLLAVIKRSSLPVCIVCAVGFTYGGYKLPWLWLRLRHNQRCRQICDAIILWVNTIYALIGENNIYNAISLSYASAPEILKPDLECFIQQITLDHSDKDAYLNFLSMYEIDGFRDIMMKLYEYRSLSKDKLKYEIVALTKALSRIERDKRERRYRSELFTADTLTMIMMSVPCMYMFFVSLILSQLIMS</sequence>
<accession>A0A099I9K1</accession>
<dbReference type="Proteomes" id="UP000030008">
    <property type="component" value="Unassembled WGS sequence"/>
</dbReference>
<feature type="transmembrane region" description="Helical" evidence="1">
    <location>
        <begin position="200"/>
        <end position="224"/>
    </location>
</feature>
<dbReference type="RefSeq" id="WP_044905113.1">
    <property type="nucleotide sequence ID" value="NZ_JQIF01000039.1"/>
</dbReference>
<dbReference type="EMBL" id="JQIF01000039">
    <property type="protein sequence ID" value="KGJ53573.1"/>
    <property type="molecule type" value="Genomic_DNA"/>
</dbReference>
<keyword evidence="1" id="KW-0472">Membrane</keyword>
<evidence type="ECO:0008006" key="4">
    <source>
        <dbReference type="Google" id="ProtNLM"/>
    </source>
</evidence>
<evidence type="ECO:0000313" key="2">
    <source>
        <dbReference type="EMBL" id="KGJ53573.1"/>
    </source>
</evidence>
<feature type="transmembrane region" description="Helical" evidence="1">
    <location>
        <begin position="54"/>
        <end position="75"/>
    </location>
</feature>
<name>A0A099I9K1_CLOIN</name>
<comment type="caution">
    <text evidence="2">The sequence shown here is derived from an EMBL/GenBank/DDBJ whole genome shotgun (WGS) entry which is preliminary data.</text>
</comment>
<feature type="transmembrane region" description="Helical" evidence="1">
    <location>
        <begin position="29"/>
        <end position="48"/>
    </location>
</feature>
<reference evidence="2 3" key="1">
    <citation type="submission" date="2014-08" db="EMBL/GenBank/DDBJ databases">
        <title>Clostridium innocuum, an unnegligible vancomycin-resistant pathogen causing extra-intestinal infections.</title>
        <authorList>
            <person name="Feng Y."/>
            <person name="Chiu C.-H."/>
        </authorList>
    </citation>
    <scope>NUCLEOTIDE SEQUENCE [LARGE SCALE GENOMIC DNA]</scope>
    <source>
        <strain evidence="2 3">AN88</strain>
    </source>
</reference>
<keyword evidence="1" id="KW-0812">Transmembrane</keyword>
<proteinExistence type="predicted"/>